<dbReference type="AlphaFoldDB" id="A0AAD5M2V8"/>
<accession>A0AAD5M2V8</accession>
<organism evidence="1 2">
    <name type="scientific">Parelaphostrongylus tenuis</name>
    <name type="common">Meningeal worm</name>
    <dbReference type="NCBI Taxonomy" id="148309"/>
    <lineage>
        <taxon>Eukaryota</taxon>
        <taxon>Metazoa</taxon>
        <taxon>Ecdysozoa</taxon>
        <taxon>Nematoda</taxon>
        <taxon>Chromadorea</taxon>
        <taxon>Rhabditida</taxon>
        <taxon>Rhabditina</taxon>
        <taxon>Rhabditomorpha</taxon>
        <taxon>Strongyloidea</taxon>
        <taxon>Metastrongylidae</taxon>
        <taxon>Parelaphostrongylus</taxon>
    </lineage>
</organism>
<evidence type="ECO:0000313" key="1">
    <source>
        <dbReference type="EMBL" id="KAJ1348888.1"/>
    </source>
</evidence>
<dbReference type="Proteomes" id="UP001196413">
    <property type="component" value="Unassembled WGS sequence"/>
</dbReference>
<keyword evidence="2" id="KW-1185">Reference proteome</keyword>
<sequence>MRQRNIWDITRICTTPYDDPFKFPIRDNFTRSNESSRVIHLLEENRPVKTGAQKT</sequence>
<reference evidence="1" key="1">
    <citation type="submission" date="2021-06" db="EMBL/GenBank/DDBJ databases">
        <title>Parelaphostrongylus tenuis whole genome reference sequence.</title>
        <authorList>
            <person name="Garwood T.J."/>
            <person name="Larsen P.A."/>
            <person name="Fountain-Jones N.M."/>
            <person name="Garbe J.R."/>
            <person name="Macchietto M.G."/>
            <person name="Kania S.A."/>
            <person name="Gerhold R.W."/>
            <person name="Richards J.E."/>
            <person name="Wolf T.M."/>
        </authorList>
    </citation>
    <scope>NUCLEOTIDE SEQUENCE</scope>
    <source>
        <strain evidence="1">MNPRO001-30</strain>
        <tissue evidence="1">Meninges</tissue>
    </source>
</reference>
<comment type="caution">
    <text evidence="1">The sequence shown here is derived from an EMBL/GenBank/DDBJ whole genome shotgun (WGS) entry which is preliminary data.</text>
</comment>
<gene>
    <name evidence="1" type="ORF">KIN20_004292</name>
</gene>
<evidence type="ECO:0000313" key="2">
    <source>
        <dbReference type="Proteomes" id="UP001196413"/>
    </source>
</evidence>
<name>A0AAD5M2V8_PARTN</name>
<protein>
    <submittedName>
        <fullName evidence="1">Uncharacterized protein</fullName>
    </submittedName>
</protein>
<proteinExistence type="predicted"/>
<dbReference type="EMBL" id="JAHQIW010000577">
    <property type="protein sequence ID" value="KAJ1348888.1"/>
    <property type="molecule type" value="Genomic_DNA"/>
</dbReference>